<comment type="caution">
    <text evidence="3">The sequence shown here is derived from an EMBL/GenBank/DDBJ whole genome shotgun (WGS) entry which is preliminary data.</text>
</comment>
<protein>
    <submittedName>
        <fullName evidence="3">Uncharacterized protein</fullName>
    </submittedName>
</protein>
<evidence type="ECO:0000256" key="2">
    <source>
        <dbReference type="SAM" id="SignalP"/>
    </source>
</evidence>
<feature type="signal peptide" evidence="2">
    <location>
        <begin position="1"/>
        <end position="23"/>
    </location>
</feature>
<dbReference type="OrthoDB" id="9885805at2759"/>
<keyword evidence="4" id="KW-1185">Reference proteome</keyword>
<evidence type="ECO:0000256" key="1">
    <source>
        <dbReference type="SAM" id="MobiDB-lite"/>
    </source>
</evidence>
<feature type="chain" id="PRO_5035739396" evidence="2">
    <location>
        <begin position="24"/>
        <end position="189"/>
    </location>
</feature>
<sequence>MKAAVRSLFFLIMLLCERNSVDGSKQLKNGGWYFQGPGRIARDEEPQYPDYGSDEQDRWPTMEEIATYSNQGKHPGKRGNYRMHEIDADADEMFERRGDLERVMGHTQPLMSERVAVPSKVDADKEVLRSHLENALYNLLSSTSQLPSKASKDRFASADLLQGHRLPRNVGRGTRETGQDIEDFRSQSK</sequence>
<dbReference type="AlphaFoldDB" id="A0A8T2JRQ6"/>
<evidence type="ECO:0000313" key="4">
    <source>
        <dbReference type="Proteomes" id="UP000812440"/>
    </source>
</evidence>
<dbReference type="EMBL" id="JAACNH010000003">
    <property type="protein sequence ID" value="KAG8447919.1"/>
    <property type="molecule type" value="Genomic_DNA"/>
</dbReference>
<gene>
    <name evidence="3" type="ORF">GDO86_015147</name>
</gene>
<reference evidence="3" key="1">
    <citation type="thesis" date="2020" institute="ProQuest LLC" country="789 East Eisenhower Parkway, Ann Arbor, MI, USA">
        <title>Comparative Genomics and Chromosome Evolution.</title>
        <authorList>
            <person name="Mudd A.B."/>
        </authorList>
    </citation>
    <scope>NUCLEOTIDE SEQUENCE</scope>
    <source>
        <strain evidence="3">Female2</strain>
        <tissue evidence="3">Blood</tissue>
    </source>
</reference>
<name>A0A8T2JRQ6_9PIPI</name>
<accession>A0A8T2JRQ6</accession>
<feature type="compositionally biased region" description="Basic and acidic residues" evidence="1">
    <location>
        <begin position="173"/>
        <end position="189"/>
    </location>
</feature>
<organism evidence="3 4">
    <name type="scientific">Hymenochirus boettgeri</name>
    <name type="common">Congo dwarf clawed frog</name>
    <dbReference type="NCBI Taxonomy" id="247094"/>
    <lineage>
        <taxon>Eukaryota</taxon>
        <taxon>Metazoa</taxon>
        <taxon>Chordata</taxon>
        <taxon>Craniata</taxon>
        <taxon>Vertebrata</taxon>
        <taxon>Euteleostomi</taxon>
        <taxon>Amphibia</taxon>
        <taxon>Batrachia</taxon>
        <taxon>Anura</taxon>
        <taxon>Pipoidea</taxon>
        <taxon>Pipidae</taxon>
        <taxon>Pipinae</taxon>
        <taxon>Hymenochirus</taxon>
    </lineage>
</organism>
<dbReference type="Proteomes" id="UP000812440">
    <property type="component" value="Chromosome 8_10"/>
</dbReference>
<feature type="region of interest" description="Disordered" evidence="1">
    <location>
        <begin position="157"/>
        <end position="189"/>
    </location>
</feature>
<proteinExistence type="predicted"/>
<evidence type="ECO:0000313" key="3">
    <source>
        <dbReference type="EMBL" id="KAG8447919.1"/>
    </source>
</evidence>
<keyword evidence="2" id="KW-0732">Signal</keyword>